<accession>D8LYD4</accession>
<dbReference type="GO" id="GO:0005886">
    <property type="term" value="C:plasma membrane"/>
    <property type="evidence" value="ECO:0007669"/>
    <property type="project" value="UniProtKB-ARBA"/>
</dbReference>
<dbReference type="SUPFAM" id="SSF117892">
    <property type="entry name" value="Band 7/SPFH domain"/>
    <property type="match status" value="1"/>
</dbReference>
<organism evidence="4">
    <name type="scientific">Blastocystis hominis</name>
    <dbReference type="NCBI Taxonomy" id="12968"/>
    <lineage>
        <taxon>Eukaryota</taxon>
        <taxon>Sar</taxon>
        <taxon>Stramenopiles</taxon>
        <taxon>Bigyra</taxon>
        <taxon>Opalozoa</taxon>
        <taxon>Opalinata</taxon>
        <taxon>Blastocystidae</taxon>
        <taxon>Blastocystis</taxon>
    </lineage>
</organism>
<dbReference type="OMA" id="AMNMQLK"/>
<evidence type="ECO:0000256" key="1">
    <source>
        <dbReference type="ARBA" id="ARBA00008164"/>
    </source>
</evidence>
<gene>
    <name evidence="4" type="ORF">GSBLH_T00000895001</name>
</gene>
<dbReference type="InterPro" id="IPR001972">
    <property type="entry name" value="Stomatin_HflK_fam"/>
</dbReference>
<comment type="similarity">
    <text evidence="1">Belongs to the band 7/mec-2 family.</text>
</comment>
<dbReference type="GeneID" id="24918182"/>
<dbReference type="PANTHER" id="PTHR43327">
    <property type="entry name" value="STOMATIN-LIKE PROTEIN 2, MITOCHONDRIAL"/>
    <property type="match status" value="1"/>
</dbReference>
<dbReference type="FunFam" id="3.30.479.30:FF:000004">
    <property type="entry name" value="Putative membrane protease family, stomatin"/>
    <property type="match status" value="1"/>
</dbReference>
<proteinExistence type="inferred from homology"/>
<evidence type="ECO:0000313" key="5">
    <source>
        <dbReference type="Proteomes" id="UP000008312"/>
    </source>
</evidence>
<keyword evidence="2" id="KW-1133">Transmembrane helix</keyword>
<dbReference type="InParanoid" id="D8LYD4"/>
<protein>
    <recommendedName>
        <fullName evidence="3">Band 7 domain-containing protein</fullName>
    </recommendedName>
</protein>
<name>D8LYD4_BLAHO</name>
<evidence type="ECO:0000313" key="4">
    <source>
        <dbReference type="EMBL" id="CBK20589.2"/>
    </source>
</evidence>
<dbReference type="PRINTS" id="PR00721">
    <property type="entry name" value="STOMATIN"/>
</dbReference>
<dbReference type="GO" id="GO:0098552">
    <property type="term" value="C:side of membrane"/>
    <property type="evidence" value="ECO:0007669"/>
    <property type="project" value="UniProtKB-ARBA"/>
</dbReference>
<dbReference type="Pfam" id="PF01145">
    <property type="entry name" value="Band_7"/>
    <property type="match status" value="1"/>
</dbReference>
<keyword evidence="5" id="KW-1185">Reference proteome</keyword>
<dbReference type="InterPro" id="IPR001107">
    <property type="entry name" value="Band_7"/>
</dbReference>
<dbReference type="AlphaFoldDB" id="D8LYD4"/>
<dbReference type="Gene3D" id="3.30.479.30">
    <property type="entry name" value="Band 7 domain"/>
    <property type="match status" value="1"/>
</dbReference>
<evidence type="ECO:0000259" key="3">
    <source>
        <dbReference type="SMART" id="SM00244"/>
    </source>
</evidence>
<dbReference type="PANTHER" id="PTHR43327:SF10">
    <property type="entry name" value="STOMATIN-LIKE PROTEIN 2, MITOCHONDRIAL"/>
    <property type="match status" value="1"/>
</dbReference>
<dbReference type="OrthoDB" id="434619at2759"/>
<dbReference type="InterPro" id="IPR050710">
    <property type="entry name" value="Band7/mec-2_domain"/>
</dbReference>
<feature type="domain" description="Band 7" evidence="3">
    <location>
        <begin position="25"/>
        <end position="204"/>
    </location>
</feature>
<keyword evidence="2" id="KW-0472">Membrane</keyword>
<dbReference type="CDD" id="cd08829">
    <property type="entry name" value="SPFH_paraslipin"/>
    <property type="match status" value="1"/>
</dbReference>
<feature type="transmembrane region" description="Helical" evidence="2">
    <location>
        <begin position="6"/>
        <end position="27"/>
    </location>
</feature>
<dbReference type="EMBL" id="FN668639">
    <property type="protein sequence ID" value="CBK20589.2"/>
    <property type="molecule type" value="Genomic_DNA"/>
</dbReference>
<dbReference type="InterPro" id="IPR036013">
    <property type="entry name" value="Band_7/SPFH_dom_sf"/>
</dbReference>
<dbReference type="Proteomes" id="UP000008312">
    <property type="component" value="Unassembled WGS sequence"/>
</dbReference>
<dbReference type="RefSeq" id="XP_012894637.1">
    <property type="nucleotide sequence ID" value="XM_013039183.1"/>
</dbReference>
<evidence type="ECO:0000256" key="2">
    <source>
        <dbReference type="SAM" id="Phobius"/>
    </source>
</evidence>
<reference evidence="4" key="1">
    <citation type="submission" date="2010-02" db="EMBL/GenBank/DDBJ databases">
        <title>Sequencing and annotation of the Blastocystis hominis genome.</title>
        <authorList>
            <person name="Wincker P."/>
        </authorList>
    </citation>
    <scope>NUCLEOTIDE SEQUENCE</scope>
    <source>
        <strain evidence="4">Singapore isolate B</strain>
    </source>
</reference>
<dbReference type="SMART" id="SM00244">
    <property type="entry name" value="PHB"/>
    <property type="match status" value="1"/>
</dbReference>
<sequence>MDPYLIPVIILVIIYLILICKVINAGIRVVHQGTFVIVERFGQYYRTLKPGIHFLIPFVDTTRYVHWKFIDSSGGNARVKCISTDRIDMREHVLDFNKQTVITKDNVIMEIDALAYFRITDPKSATFNIQNLPDAIELLVQATLRNIIAKITLDDTFSSREAINEELLEKIHLDAERWGVTVTRVEIQNIDPPRDLKRVMENQIKSERSRRSEVLRADGDRMHDVIISRGNVATQVLNAEGQRASMILRAQGDAKAKLMAAEAEKQSLEIVAKALEGSGVLVTDYMVAQQYLTVLRTLFAQNSNAQVTLLPTKTIKSIQQIVEANC</sequence>
<keyword evidence="2" id="KW-0812">Transmembrane</keyword>
<dbReference type="FunCoup" id="D8LYD4">
    <property type="interactions" value="543"/>
</dbReference>